<protein>
    <submittedName>
        <fullName evidence="3">SPFH domain-containing protein</fullName>
    </submittedName>
</protein>
<feature type="domain" description="Band 7" evidence="2">
    <location>
        <begin position="24"/>
        <end position="197"/>
    </location>
</feature>
<dbReference type="Pfam" id="PF01145">
    <property type="entry name" value="Band_7"/>
    <property type="match status" value="1"/>
</dbReference>
<dbReference type="AlphaFoldDB" id="A0A930Y7V5"/>
<accession>A0A930Y7V5</accession>
<dbReference type="RefSeq" id="WP_194505100.1">
    <property type="nucleotide sequence ID" value="NZ_JADIVZ010000016.1"/>
</dbReference>
<evidence type="ECO:0000313" key="3">
    <source>
        <dbReference type="EMBL" id="MBF4163835.1"/>
    </source>
</evidence>
<dbReference type="Proteomes" id="UP000656804">
    <property type="component" value="Unassembled WGS sequence"/>
</dbReference>
<comment type="caution">
    <text evidence="3">The sequence shown here is derived from an EMBL/GenBank/DDBJ whole genome shotgun (WGS) entry which is preliminary data.</text>
</comment>
<sequence>MADIKRYPFVRHLRADETTHVRLVRNGTVLRATTGGSFWFRPLSSALSELPVDDQEVPLVVHGRTSDFQDLAAQLTVTFRFSEPALAAGRIDFGIDPVSGRWRGAPMAQVQTLLSEAAQQHVIEAVAGLELVAALTAGVPVVREAVREGLVGDARLVGTGLEVVDVRVVALTPEPDVEKALRTTTREQLQQEADRATYERRAVAVERERAIAENELANQIELARREEQLVAQRGANERRRAQEAAAADEVAVRAEVARTRETQRAAAEGIAATGVARAEAESARVAAYRDAEPGVLMALALQELAGQLPEVGTLVLSPDVVTTALARLGASTEVRSQR</sequence>
<dbReference type="EMBL" id="JADIVZ010000016">
    <property type="protein sequence ID" value="MBF4163835.1"/>
    <property type="molecule type" value="Genomic_DNA"/>
</dbReference>
<dbReference type="InterPro" id="IPR001107">
    <property type="entry name" value="Band_7"/>
</dbReference>
<evidence type="ECO:0000259" key="2">
    <source>
        <dbReference type="Pfam" id="PF01145"/>
    </source>
</evidence>
<feature type="coiled-coil region" evidence="1">
    <location>
        <begin position="195"/>
        <end position="229"/>
    </location>
</feature>
<proteinExistence type="predicted"/>
<evidence type="ECO:0000256" key="1">
    <source>
        <dbReference type="SAM" id="Coils"/>
    </source>
</evidence>
<keyword evidence="1" id="KW-0175">Coiled coil</keyword>
<evidence type="ECO:0000313" key="4">
    <source>
        <dbReference type="Proteomes" id="UP000656804"/>
    </source>
</evidence>
<reference evidence="3" key="1">
    <citation type="submission" date="2020-11" db="EMBL/GenBank/DDBJ databases">
        <title>Nocardioides sp. CBS4Y-1, whole genome shotgun sequence.</title>
        <authorList>
            <person name="Tuo L."/>
        </authorList>
    </citation>
    <scope>NUCLEOTIDE SEQUENCE</scope>
    <source>
        <strain evidence="3">CBS4Y-1</strain>
    </source>
</reference>
<organism evidence="3 4">
    <name type="scientific">Nocardioides acrostichi</name>
    <dbReference type="NCBI Taxonomy" id="2784339"/>
    <lineage>
        <taxon>Bacteria</taxon>
        <taxon>Bacillati</taxon>
        <taxon>Actinomycetota</taxon>
        <taxon>Actinomycetes</taxon>
        <taxon>Propionibacteriales</taxon>
        <taxon>Nocardioidaceae</taxon>
        <taxon>Nocardioides</taxon>
    </lineage>
</organism>
<keyword evidence="4" id="KW-1185">Reference proteome</keyword>
<gene>
    <name evidence="3" type="ORF">ISG29_19355</name>
</gene>
<name>A0A930Y7V5_9ACTN</name>